<feature type="transmembrane region" description="Helical" evidence="1">
    <location>
        <begin position="135"/>
        <end position="157"/>
    </location>
</feature>
<accession>A0AA49JZK4</accession>
<dbReference type="RefSeq" id="WP_367887541.1">
    <property type="nucleotide sequence ID" value="NZ_CP130612.1"/>
</dbReference>
<keyword evidence="4" id="KW-1185">Reference proteome</keyword>
<dbReference type="EMBL" id="CP130613">
    <property type="protein sequence ID" value="WKW14765.1"/>
    <property type="molecule type" value="Genomic_DNA"/>
</dbReference>
<reference evidence="3" key="1">
    <citation type="submission" date="2023-07" db="EMBL/GenBank/DDBJ databases">
        <authorList>
            <person name="Haufschild T."/>
            <person name="Kallscheuer N."/>
            <person name="Hammer J."/>
            <person name="Kohn T."/>
            <person name="Kabuu M."/>
            <person name="Jogler M."/>
            <person name="Wohfarth N."/>
            <person name="Heuer A."/>
            <person name="Rohde M."/>
            <person name="van Teeseling M.C.F."/>
            <person name="Jogler C."/>
        </authorList>
    </citation>
    <scope>NUCLEOTIDE SEQUENCE</scope>
    <source>
        <strain evidence="2">Strain 138</strain>
        <strain evidence="3">Strain 318</strain>
    </source>
</reference>
<protein>
    <submittedName>
        <fullName evidence="3">Uncharacterized protein</fullName>
    </submittedName>
</protein>
<evidence type="ECO:0000313" key="2">
    <source>
        <dbReference type="EMBL" id="WKW11855.1"/>
    </source>
</evidence>
<gene>
    <name evidence="2" type="ORF">Strain138_001123</name>
    <name evidence="3" type="ORF">Strain318_001123</name>
</gene>
<evidence type="ECO:0000313" key="4">
    <source>
        <dbReference type="Proteomes" id="UP001229955"/>
    </source>
</evidence>
<keyword evidence="1" id="KW-1133">Transmembrane helix</keyword>
<organism evidence="3 4">
    <name type="scientific">Pseudogemmatithrix spongiicola</name>
    <dbReference type="NCBI Taxonomy" id="3062599"/>
    <lineage>
        <taxon>Bacteria</taxon>
        <taxon>Pseudomonadati</taxon>
        <taxon>Gemmatimonadota</taxon>
        <taxon>Gemmatimonadia</taxon>
        <taxon>Gemmatimonadales</taxon>
        <taxon>Gemmatimonadaceae</taxon>
        <taxon>Pseudogemmatithrix</taxon>
    </lineage>
</organism>
<dbReference type="Proteomes" id="UP001229955">
    <property type="component" value="Chromosome"/>
</dbReference>
<evidence type="ECO:0000313" key="3">
    <source>
        <dbReference type="EMBL" id="WKW14765.1"/>
    </source>
</evidence>
<name>A0AA49JZK4_9BACT</name>
<dbReference type="EMBL" id="CP130612">
    <property type="protein sequence ID" value="WKW11855.1"/>
    <property type="molecule type" value="Genomic_DNA"/>
</dbReference>
<sequence>MPKPRGTVPLQWHVARWRIEAPGRGGLLALAALTLFLCVPLERLGADMAWSTQANVLVNLGVTLAAVMFGRDAGRSDDAEPWLALQGGSGADWALARWAANTLPLFALAGTWAFVISVVSRILQGPGVPWHGTLGLAAHLALTAIVLTLLLLAFGALGIQQTAEAMLLVLILTFSVPLLGERLPTIVRGALGLILPPMTAIAAVRDGVVDGDWGDALRALLRLVTWCGILLTIALGAADRRVPARPSRKPRTAT</sequence>
<feature type="transmembrane region" description="Helical" evidence="1">
    <location>
        <begin position="186"/>
        <end position="204"/>
    </location>
</feature>
<keyword evidence="1" id="KW-0472">Membrane</keyword>
<proteinExistence type="predicted"/>
<feature type="transmembrane region" description="Helical" evidence="1">
    <location>
        <begin position="103"/>
        <end position="123"/>
    </location>
</feature>
<accession>A0AA49JTX9</accession>
<feature type="transmembrane region" description="Helical" evidence="1">
    <location>
        <begin position="163"/>
        <end position="179"/>
    </location>
</feature>
<dbReference type="AlphaFoldDB" id="A0AA49JZK4"/>
<evidence type="ECO:0000256" key="1">
    <source>
        <dbReference type="SAM" id="Phobius"/>
    </source>
</evidence>
<keyword evidence="1" id="KW-0812">Transmembrane</keyword>
<feature type="transmembrane region" description="Helical" evidence="1">
    <location>
        <begin position="216"/>
        <end position="238"/>
    </location>
</feature>
<dbReference type="KEGG" id="pspc:Strain318_001123"/>